<reference evidence="17 18" key="1">
    <citation type="submission" date="2017-04" db="EMBL/GenBank/DDBJ databases">
        <authorList>
            <person name="Afonso C.L."/>
            <person name="Miller P.J."/>
            <person name="Scott M.A."/>
            <person name="Spackman E."/>
            <person name="Goraichik I."/>
            <person name="Dimitrov K.M."/>
            <person name="Suarez D.L."/>
            <person name="Swayne D.E."/>
        </authorList>
    </citation>
    <scope>NUCLEOTIDE SEQUENCE [LARGE SCALE GENOMIC DNA]</scope>
    <source>
        <strain evidence="17 18">DSM 12816</strain>
    </source>
</reference>
<feature type="binding site" evidence="12">
    <location>
        <position position="263"/>
    </location>
    <ligand>
        <name>NAD(+)</name>
        <dbReference type="ChEBI" id="CHEBI:57540"/>
    </ligand>
</feature>
<dbReference type="InterPro" id="IPR012999">
    <property type="entry name" value="Pyr_OxRdtase_I_AS"/>
</dbReference>
<keyword evidence="12" id="KW-0547">Nucleotide-binding</keyword>
<feature type="active site" description="Proton acceptor" evidence="11">
    <location>
        <position position="435"/>
    </location>
</feature>
<dbReference type="SUPFAM" id="SSF51905">
    <property type="entry name" value="FAD/NAD(P)-binding domain"/>
    <property type="match status" value="1"/>
</dbReference>
<evidence type="ECO:0000256" key="9">
    <source>
        <dbReference type="ARBA" id="ARBA00023284"/>
    </source>
</evidence>
<dbReference type="GO" id="GO:0006103">
    <property type="term" value="P:2-oxoglutarate metabolic process"/>
    <property type="evidence" value="ECO:0007669"/>
    <property type="project" value="TreeGrafter"/>
</dbReference>
<dbReference type="OrthoDB" id="9807946at2"/>
<feature type="binding site" evidence="12">
    <location>
        <position position="50"/>
    </location>
    <ligand>
        <name>FAD</name>
        <dbReference type="ChEBI" id="CHEBI:57692"/>
    </ligand>
</feature>
<comment type="miscellaneous">
    <text evidence="14">The active site is a redox-active disulfide bond.</text>
</comment>
<evidence type="ECO:0000256" key="13">
    <source>
        <dbReference type="PIRSR" id="PIRSR000350-4"/>
    </source>
</evidence>
<organism evidence="17 18">
    <name type="scientific">Papillibacter cinnamivorans DSM 12816</name>
    <dbReference type="NCBI Taxonomy" id="1122930"/>
    <lineage>
        <taxon>Bacteria</taxon>
        <taxon>Bacillati</taxon>
        <taxon>Bacillota</taxon>
        <taxon>Clostridia</taxon>
        <taxon>Eubacteriales</taxon>
        <taxon>Oscillospiraceae</taxon>
        <taxon>Papillibacter</taxon>
    </lineage>
</organism>
<evidence type="ECO:0000256" key="4">
    <source>
        <dbReference type="ARBA" id="ARBA00022630"/>
    </source>
</evidence>
<evidence type="ECO:0000256" key="6">
    <source>
        <dbReference type="ARBA" id="ARBA00023002"/>
    </source>
</evidence>
<evidence type="ECO:0000256" key="10">
    <source>
        <dbReference type="ARBA" id="ARBA00049187"/>
    </source>
</evidence>
<evidence type="ECO:0000313" key="17">
    <source>
        <dbReference type="EMBL" id="SMC49746.1"/>
    </source>
</evidence>
<dbReference type="InterPro" id="IPR004099">
    <property type="entry name" value="Pyr_nucl-diS_OxRdtase_dimer"/>
</dbReference>
<keyword evidence="8" id="KW-1015">Disulfide bond</keyword>
<evidence type="ECO:0000256" key="12">
    <source>
        <dbReference type="PIRSR" id="PIRSR000350-3"/>
    </source>
</evidence>
<proteinExistence type="inferred from homology"/>
<dbReference type="PRINTS" id="PR00368">
    <property type="entry name" value="FADPNR"/>
</dbReference>
<dbReference type="GO" id="GO:0050660">
    <property type="term" value="F:flavin adenine dinucleotide binding"/>
    <property type="evidence" value="ECO:0007669"/>
    <property type="project" value="InterPro"/>
</dbReference>
<evidence type="ECO:0000256" key="14">
    <source>
        <dbReference type="RuleBase" id="RU003692"/>
    </source>
</evidence>
<dbReference type="InterPro" id="IPR001100">
    <property type="entry name" value="Pyr_nuc-diS_OxRdtase"/>
</dbReference>
<dbReference type="Gene3D" id="3.30.390.30">
    <property type="match status" value="1"/>
</dbReference>
<keyword evidence="7 12" id="KW-0520">NAD</keyword>
<comment type="cofactor">
    <cofactor evidence="12 14">
        <name>FAD</name>
        <dbReference type="ChEBI" id="CHEBI:57692"/>
    </cofactor>
    <text evidence="12 14">Binds 1 FAD per subunit.</text>
</comment>
<feature type="domain" description="FAD/NAD(P)-binding" evidence="16">
    <location>
        <begin position="4"/>
        <end position="318"/>
    </location>
</feature>
<feature type="binding site" evidence="12">
    <location>
        <begin position="173"/>
        <end position="180"/>
    </location>
    <ligand>
        <name>NAD(+)</name>
        <dbReference type="ChEBI" id="CHEBI:57540"/>
    </ligand>
</feature>
<evidence type="ECO:0000259" key="15">
    <source>
        <dbReference type="Pfam" id="PF02852"/>
    </source>
</evidence>
<dbReference type="InterPro" id="IPR006258">
    <property type="entry name" value="Lipoamide_DH"/>
</dbReference>
<accession>A0A1W1ZMW1</accession>
<evidence type="ECO:0000256" key="11">
    <source>
        <dbReference type="PIRSR" id="PIRSR000350-2"/>
    </source>
</evidence>
<dbReference type="Gene3D" id="3.50.50.60">
    <property type="entry name" value="FAD/NAD(P)-binding domain"/>
    <property type="match status" value="2"/>
</dbReference>
<dbReference type="PANTHER" id="PTHR22912">
    <property type="entry name" value="DISULFIDE OXIDOREDUCTASE"/>
    <property type="match status" value="1"/>
</dbReference>
<gene>
    <name evidence="17" type="ORF">SAMN02745168_1258</name>
</gene>
<comment type="catalytic activity">
    <reaction evidence="10 14">
        <text>N(6)-[(R)-dihydrolipoyl]-L-lysyl-[protein] + NAD(+) = N(6)-[(R)-lipoyl]-L-lysyl-[protein] + NADH + H(+)</text>
        <dbReference type="Rhea" id="RHEA:15045"/>
        <dbReference type="Rhea" id="RHEA-COMP:10474"/>
        <dbReference type="Rhea" id="RHEA-COMP:10475"/>
        <dbReference type="ChEBI" id="CHEBI:15378"/>
        <dbReference type="ChEBI" id="CHEBI:57540"/>
        <dbReference type="ChEBI" id="CHEBI:57945"/>
        <dbReference type="ChEBI" id="CHEBI:83099"/>
        <dbReference type="ChEBI" id="CHEBI:83100"/>
        <dbReference type="EC" id="1.8.1.4"/>
    </reaction>
</comment>
<dbReference type="AlphaFoldDB" id="A0A1W1ZMW1"/>
<keyword evidence="9 14" id="KW-0676">Redox-active center</keyword>
<evidence type="ECO:0000256" key="7">
    <source>
        <dbReference type="ARBA" id="ARBA00023027"/>
    </source>
</evidence>
<evidence type="ECO:0000256" key="1">
    <source>
        <dbReference type="ARBA" id="ARBA00007532"/>
    </source>
</evidence>
<name>A0A1W1ZMW1_9FIRM</name>
<dbReference type="Pfam" id="PF02852">
    <property type="entry name" value="Pyr_redox_dim"/>
    <property type="match status" value="1"/>
</dbReference>
<protein>
    <recommendedName>
        <fullName evidence="3 14">Dihydrolipoyl dehydrogenase</fullName>
        <ecNumber evidence="2 14">1.8.1.4</ecNumber>
    </recommendedName>
</protein>
<feature type="domain" description="Pyridine nucleotide-disulphide oxidoreductase dimerisation" evidence="15">
    <location>
        <begin position="337"/>
        <end position="445"/>
    </location>
</feature>
<dbReference type="EMBL" id="FWXW01000002">
    <property type="protein sequence ID" value="SMC49746.1"/>
    <property type="molecule type" value="Genomic_DNA"/>
</dbReference>
<dbReference type="PROSITE" id="PS00076">
    <property type="entry name" value="PYRIDINE_REDOX_1"/>
    <property type="match status" value="1"/>
</dbReference>
<dbReference type="Proteomes" id="UP000192790">
    <property type="component" value="Unassembled WGS sequence"/>
</dbReference>
<dbReference type="InterPro" id="IPR016156">
    <property type="entry name" value="FAD/NAD-linked_Rdtase_dimer_sf"/>
</dbReference>
<dbReference type="EC" id="1.8.1.4" evidence="2 14"/>
<dbReference type="PANTHER" id="PTHR22912:SF151">
    <property type="entry name" value="DIHYDROLIPOYL DEHYDROGENASE, MITOCHONDRIAL"/>
    <property type="match status" value="1"/>
</dbReference>
<dbReference type="RefSeq" id="WP_084233870.1">
    <property type="nucleotide sequence ID" value="NZ_FWXW01000002.1"/>
</dbReference>
<evidence type="ECO:0000256" key="8">
    <source>
        <dbReference type="ARBA" id="ARBA00023157"/>
    </source>
</evidence>
<dbReference type="GO" id="GO:0005737">
    <property type="term" value="C:cytoplasm"/>
    <property type="evidence" value="ECO:0007669"/>
    <property type="project" value="UniProtKB-ARBA"/>
</dbReference>
<dbReference type="PRINTS" id="PR00411">
    <property type="entry name" value="PNDRDTASEI"/>
</dbReference>
<evidence type="ECO:0000313" key="18">
    <source>
        <dbReference type="Proteomes" id="UP000192790"/>
    </source>
</evidence>
<dbReference type="NCBIfam" id="TIGR01350">
    <property type="entry name" value="lipoamide_DH"/>
    <property type="match status" value="1"/>
</dbReference>
<keyword evidence="18" id="KW-1185">Reference proteome</keyword>
<keyword evidence="5 12" id="KW-0274">FAD</keyword>
<evidence type="ECO:0000256" key="5">
    <source>
        <dbReference type="ARBA" id="ARBA00022827"/>
    </source>
</evidence>
<dbReference type="PIRSF" id="PIRSF000350">
    <property type="entry name" value="Mercury_reductase_MerA"/>
    <property type="match status" value="1"/>
</dbReference>
<sequence length="462" mass="47981">MDSFDLIVVGAGPGGLAAAVRAARLGMKTALVESRELGGTCLNRGCVPTKALLRSAEILRGARELGLSVPGPEELDFGALRAKKDEAVERLRAGTEALVKSWKISLFRAEARVLGSGRVSAGELLLTGKRILVSPGGRPALPPIPGIKLPGVYTSDGLLESGSPLFQSLVILGGGVVGAEMASLYAALGCRVTLLELTDRLVPSMDRELSQSLAQLLKKQGVQIILSAKVSEIRKSDGGLACVYAAGEREGLAEGSAVLVAAGRRPALDRLFDPGLEIKTEKGYIAVNGDFETSVPGVFAVGDAVGGMQLAHKAEAEGVFSVERMAGLAPEADLSLIPSCVYTEPELASVGLTPDEAKLRGIPVKTGKSLMTSNARNVIEGGQRGFVRLVFHGETEVLLGAQLLCPKASELIGGLTAAAAAKMTRTQLLKGVRPHPSFSEGIFEALAAVDGRSVHTSPGLGR</sequence>
<dbReference type="Pfam" id="PF07992">
    <property type="entry name" value="Pyr_redox_2"/>
    <property type="match status" value="1"/>
</dbReference>
<feature type="binding site" evidence="12">
    <location>
        <position position="303"/>
    </location>
    <ligand>
        <name>FAD</name>
        <dbReference type="ChEBI" id="CHEBI:57692"/>
    </ligand>
</feature>
<dbReference type="STRING" id="1122930.SAMN02745168_1258"/>
<evidence type="ECO:0000256" key="3">
    <source>
        <dbReference type="ARBA" id="ARBA00016961"/>
    </source>
</evidence>
<dbReference type="InterPro" id="IPR050151">
    <property type="entry name" value="Class-I_Pyr_Nuc-Dis_Oxidored"/>
</dbReference>
<keyword evidence="4 14" id="KW-0285">Flavoprotein</keyword>
<evidence type="ECO:0000256" key="2">
    <source>
        <dbReference type="ARBA" id="ARBA00012608"/>
    </source>
</evidence>
<dbReference type="SUPFAM" id="SSF55424">
    <property type="entry name" value="FAD/NAD-linked reductases, dimerisation (C-terminal) domain"/>
    <property type="match status" value="1"/>
</dbReference>
<dbReference type="InterPro" id="IPR023753">
    <property type="entry name" value="FAD/NAD-binding_dom"/>
</dbReference>
<evidence type="ECO:0000259" key="16">
    <source>
        <dbReference type="Pfam" id="PF07992"/>
    </source>
</evidence>
<keyword evidence="6 14" id="KW-0560">Oxidoreductase</keyword>
<comment type="similarity">
    <text evidence="1 14">Belongs to the class-I pyridine nucleotide-disulfide oxidoreductase family.</text>
</comment>
<dbReference type="GO" id="GO:0004148">
    <property type="term" value="F:dihydrolipoyl dehydrogenase (NADH) activity"/>
    <property type="evidence" value="ECO:0007669"/>
    <property type="project" value="UniProtKB-EC"/>
</dbReference>
<feature type="binding site" evidence="12">
    <location>
        <position position="196"/>
    </location>
    <ligand>
        <name>NAD(+)</name>
        <dbReference type="ChEBI" id="CHEBI:57540"/>
    </ligand>
</feature>
<feature type="disulfide bond" description="Redox-active" evidence="13">
    <location>
        <begin position="41"/>
        <end position="46"/>
    </location>
</feature>
<dbReference type="FunFam" id="3.30.390.30:FF:000001">
    <property type="entry name" value="Dihydrolipoyl dehydrogenase"/>
    <property type="match status" value="1"/>
</dbReference>
<dbReference type="InterPro" id="IPR036188">
    <property type="entry name" value="FAD/NAD-bd_sf"/>
</dbReference>